<name>A0ABR3ZU43_9LECA</name>
<organism evidence="9 10">
    <name type="scientific">Stereocaulon virgatum</name>
    <dbReference type="NCBI Taxonomy" id="373712"/>
    <lineage>
        <taxon>Eukaryota</taxon>
        <taxon>Fungi</taxon>
        <taxon>Dikarya</taxon>
        <taxon>Ascomycota</taxon>
        <taxon>Pezizomycotina</taxon>
        <taxon>Lecanoromycetes</taxon>
        <taxon>OSLEUM clade</taxon>
        <taxon>Lecanoromycetidae</taxon>
        <taxon>Lecanorales</taxon>
        <taxon>Lecanorineae</taxon>
        <taxon>Stereocaulaceae</taxon>
        <taxon>Stereocaulon</taxon>
    </lineage>
</organism>
<evidence type="ECO:0000256" key="3">
    <source>
        <dbReference type="ARBA" id="ARBA00022827"/>
    </source>
</evidence>
<dbReference type="Proteomes" id="UP001590950">
    <property type="component" value="Unassembled WGS sequence"/>
</dbReference>
<dbReference type="PANTHER" id="PTHR47178">
    <property type="entry name" value="MONOOXYGENASE, FAD-BINDING"/>
    <property type="match status" value="1"/>
</dbReference>
<dbReference type="Pfam" id="PF01494">
    <property type="entry name" value="FAD_binding_3"/>
    <property type="match status" value="2"/>
</dbReference>
<reference evidence="9 10" key="1">
    <citation type="submission" date="2024-09" db="EMBL/GenBank/DDBJ databases">
        <title>Rethinking Asexuality: The Enigmatic Case of Functional Sexual Genes in Lepraria (Stereocaulaceae).</title>
        <authorList>
            <person name="Doellman M."/>
            <person name="Sun Y."/>
            <person name="Barcenas-Pena A."/>
            <person name="Lumbsch H.T."/>
            <person name="Grewe F."/>
        </authorList>
    </citation>
    <scope>NUCLEOTIDE SEQUENCE [LARGE SCALE GENOMIC DNA]</scope>
    <source>
        <strain evidence="9 10">Mercado 3170</strain>
    </source>
</reference>
<dbReference type="PANTHER" id="PTHR47178:SF5">
    <property type="entry name" value="FAD-BINDING DOMAIN-CONTAINING PROTEIN"/>
    <property type="match status" value="1"/>
</dbReference>
<evidence type="ECO:0000256" key="5">
    <source>
        <dbReference type="ARBA" id="ARBA00023033"/>
    </source>
</evidence>
<evidence type="ECO:0000256" key="1">
    <source>
        <dbReference type="ARBA" id="ARBA00001974"/>
    </source>
</evidence>
<proteinExistence type="predicted"/>
<evidence type="ECO:0000313" key="10">
    <source>
        <dbReference type="Proteomes" id="UP001590950"/>
    </source>
</evidence>
<dbReference type="EMBL" id="JBEFKJ010000045">
    <property type="protein sequence ID" value="KAL2037079.1"/>
    <property type="molecule type" value="Genomic_DNA"/>
</dbReference>
<dbReference type="InterPro" id="IPR036188">
    <property type="entry name" value="FAD/NAD-bd_sf"/>
</dbReference>
<keyword evidence="4" id="KW-0560">Oxidoreductase</keyword>
<protein>
    <recommendedName>
        <fullName evidence="8">FAD-binding domain-containing protein</fullName>
    </recommendedName>
</protein>
<evidence type="ECO:0000256" key="6">
    <source>
        <dbReference type="SAM" id="MobiDB-lite"/>
    </source>
</evidence>
<dbReference type="Gene3D" id="3.50.50.60">
    <property type="entry name" value="FAD/NAD(P)-binding domain"/>
    <property type="match status" value="1"/>
</dbReference>
<feature type="transmembrane region" description="Helical" evidence="7">
    <location>
        <begin position="6"/>
        <end position="24"/>
    </location>
</feature>
<dbReference type="PRINTS" id="PR00420">
    <property type="entry name" value="RNGMNOXGNASE"/>
</dbReference>
<gene>
    <name evidence="9" type="ORF">N7G274_010206</name>
</gene>
<keyword evidence="3" id="KW-0274">FAD</keyword>
<evidence type="ECO:0000256" key="7">
    <source>
        <dbReference type="SAM" id="Phobius"/>
    </source>
</evidence>
<keyword evidence="7" id="KW-1133">Transmembrane helix</keyword>
<sequence length="424" mass="46971">MTTDNPILIVGAGISGLCLGQALLRSQIPFHIYERDAIFNRRAQGYRVRITSVGIAALTACLPPELVSRVKACCAPITKALEETWNLDGVSGEEIVGPQLGLQGWQTQKRTESRGKSMDPGGQTPQMNEYVEQLNADRTVLRGLLMRGLEAYVTFGKEFEEFETTAGGVKVRFADGSGIEGALLVGADGAGSRIRRQLVPEFEIVDTEGRFLYGKTLITPELEERMDYRALEGMSVIQDRTKDLVLTLFLEPMRFKDNKFRSELPEDYVYWLLAAHKDRYEMDDARLLRLSGEEPANLTQELTCGWHSSFQALFDLQNAAQTSMIRIVSARPDIPAWDSTKNVTLIGDAAHVMPPSAGVGATTALRDAATLSQAFAEEGSQVKKVEKYEGLMRAYAREVLVRSASGGKHMFDMRPFEELKPVPV</sequence>
<comment type="caution">
    <text evidence="9">The sequence shown here is derived from an EMBL/GenBank/DDBJ whole genome shotgun (WGS) entry which is preliminary data.</text>
</comment>
<keyword evidence="7" id="KW-0812">Transmembrane</keyword>
<evidence type="ECO:0000313" key="9">
    <source>
        <dbReference type="EMBL" id="KAL2037079.1"/>
    </source>
</evidence>
<evidence type="ECO:0000256" key="4">
    <source>
        <dbReference type="ARBA" id="ARBA00023002"/>
    </source>
</evidence>
<feature type="domain" description="FAD-binding" evidence="8">
    <location>
        <begin position="6"/>
        <end position="212"/>
    </location>
</feature>
<keyword evidence="10" id="KW-1185">Reference proteome</keyword>
<feature type="region of interest" description="Disordered" evidence="6">
    <location>
        <begin position="105"/>
        <end position="125"/>
    </location>
</feature>
<keyword evidence="2" id="KW-0285">Flavoprotein</keyword>
<feature type="domain" description="FAD-binding" evidence="8">
    <location>
        <begin position="342"/>
        <end position="379"/>
    </location>
</feature>
<dbReference type="InterPro" id="IPR002938">
    <property type="entry name" value="FAD-bd"/>
</dbReference>
<keyword evidence="7" id="KW-0472">Membrane</keyword>
<evidence type="ECO:0000259" key="8">
    <source>
        <dbReference type="Pfam" id="PF01494"/>
    </source>
</evidence>
<dbReference type="SUPFAM" id="SSF51905">
    <property type="entry name" value="FAD/NAD(P)-binding domain"/>
    <property type="match status" value="1"/>
</dbReference>
<evidence type="ECO:0000256" key="2">
    <source>
        <dbReference type="ARBA" id="ARBA00022630"/>
    </source>
</evidence>
<keyword evidence="5" id="KW-0503">Monooxygenase</keyword>
<accession>A0ABR3ZU43</accession>
<comment type="cofactor">
    <cofactor evidence="1">
        <name>FAD</name>
        <dbReference type="ChEBI" id="CHEBI:57692"/>
    </cofactor>
</comment>